<dbReference type="EMBL" id="GBXM01040124">
    <property type="protein sequence ID" value="JAH68453.1"/>
    <property type="molecule type" value="Transcribed_RNA"/>
</dbReference>
<reference evidence="1" key="2">
    <citation type="journal article" date="2015" name="Fish Shellfish Immunol.">
        <title>Early steps in the European eel (Anguilla anguilla)-Vibrio vulnificus interaction in the gills: Role of the RtxA13 toxin.</title>
        <authorList>
            <person name="Callol A."/>
            <person name="Pajuelo D."/>
            <person name="Ebbesson L."/>
            <person name="Teles M."/>
            <person name="MacKenzie S."/>
            <person name="Amaro C."/>
        </authorList>
    </citation>
    <scope>NUCLEOTIDE SEQUENCE</scope>
</reference>
<sequence length="51" mass="5558">MRTIGGLLRTLTDCPSPTWTFCLTDTQASAKHMLCSLGQNKRGVTLPEGHL</sequence>
<protein>
    <submittedName>
        <fullName evidence="1">Uncharacterized protein</fullName>
    </submittedName>
</protein>
<organism evidence="1">
    <name type="scientific">Anguilla anguilla</name>
    <name type="common">European freshwater eel</name>
    <name type="synonym">Muraena anguilla</name>
    <dbReference type="NCBI Taxonomy" id="7936"/>
    <lineage>
        <taxon>Eukaryota</taxon>
        <taxon>Metazoa</taxon>
        <taxon>Chordata</taxon>
        <taxon>Craniata</taxon>
        <taxon>Vertebrata</taxon>
        <taxon>Euteleostomi</taxon>
        <taxon>Actinopterygii</taxon>
        <taxon>Neopterygii</taxon>
        <taxon>Teleostei</taxon>
        <taxon>Anguilliformes</taxon>
        <taxon>Anguillidae</taxon>
        <taxon>Anguilla</taxon>
    </lineage>
</organism>
<accession>A0A0E9UU15</accession>
<name>A0A0E9UU15_ANGAN</name>
<dbReference type="AlphaFoldDB" id="A0A0E9UU15"/>
<reference evidence="1" key="1">
    <citation type="submission" date="2014-11" db="EMBL/GenBank/DDBJ databases">
        <authorList>
            <person name="Amaro Gonzalez C."/>
        </authorList>
    </citation>
    <scope>NUCLEOTIDE SEQUENCE</scope>
</reference>
<proteinExistence type="predicted"/>
<evidence type="ECO:0000313" key="1">
    <source>
        <dbReference type="EMBL" id="JAH68453.1"/>
    </source>
</evidence>